<proteinExistence type="predicted"/>
<evidence type="ECO:0000256" key="2">
    <source>
        <dbReference type="ARBA" id="ARBA00022786"/>
    </source>
</evidence>
<accession>A0A158PDF2</accession>
<dbReference type="Pfam" id="PF23043">
    <property type="entry name" value="SH3-B_UBE2O"/>
    <property type="match status" value="1"/>
</dbReference>
<evidence type="ECO:0000313" key="6">
    <source>
        <dbReference type="Proteomes" id="UP000267027"/>
    </source>
</evidence>
<keyword evidence="2" id="KW-0833">Ubl conjugation pathway</keyword>
<dbReference type="SMART" id="SM00212">
    <property type="entry name" value="UBCc"/>
    <property type="match status" value="1"/>
</dbReference>
<dbReference type="Gene3D" id="3.10.110.10">
    <property type="entry name" value="Ubiquitin Conjugating Enzyme"/>
    <property type="match status" value="1"/>
</dbReference>
<protein>
    <submittedName>
        <fullName evidence="7">UBIQUITIN_CONJUGAT_2 domain-containing protein</fullName>
    </submittedName>
</protein>
<sequence>MRIPRLDTAIGQVVNVEVRGDVLLLPRKNVVVRNVPLGRNEYVSLTDAVQMHFMLDVYNIVNKDHSPTQSEASPQSSQLEVDRKVSVTKGSKVARISNRVESNEEKNSPLSHNSNSFNYVEPETDMRWEGVYESSSESIEEDEAPSNSGRPRVAVVRSLVRQRRKRKHPVQRRRCTPSSPINTAELEKEILNNEVFGEWMNGTVERQIPGYLLIPYDPDLDQQDHLPGVLVARKDVENTDSIFGVILSTDSAERSCVVAWFERKEECVEKIAEEKCILFDIMAHPTYKRVFVGNYGVSVNHQSSDMAEMAFQIVADLRNGKQLVRFLNGTEQELWPFDILPIDFMDESMSSDDEDDLSISEADLSKDMSLFSVTSDKVAEFICHLGFFQCPKLNESCLVDRERIVAVIERFVESFPQLEDFSKQYSPEDDVKSSTCFQQQRITLILKASTRQMIKGIDRTSLTATLMAQILEYESWPVENVNLIVNKEIKFLNIPEWISNATVPSASPGRIFLRNRRSVDFLNPTLLQRLMDFCQAYSFETVYDEVLDELVDAVPSDVSKISMGNKFCTTLFREHKVLAENVPDNIHVHTFANRLDVLHVLIIGPMGTPFETTPFFFKFQLPYDYPEKPPNVTYVAYSKEQLNPNLYQNGKVCTSLLGTWSGQVWQFLSGVIQSLILVPEPYFNEAGYENRKLLTEMSDKSRRYNETVAINSLEYLHKIYLEPPAEFSDMIREFVRKSWSRLHCRINGWISGDAPPSFPVMNSKGFKVALEKILSKITTAVNTQGGEQMENTESIQLSTYPIFNKRTLEH</sequence>
<dbReference type="GO" id="GO:0061631">
    <property type="term" value="F:ubiquitin conjugating enzyme activity"/>
    <property type="evidence" value="ECO:0007669"/>
    <property type="project" value="TreeGrafter"/>
</dbReference>
<feature type="region of interest" description="Disordered" evidence="3">
    <location>
        <begin position="131"/>
        <end position="153"/>
    </location>
</feature>
<dbReference type="STRING" id="334426.A0A158PDF2"/>
<evidence type="ECO:0000259" key="4">
    <source>
        <dbReference type="PROSITE" id="PS50127"/>
    </source>
</evidence>
<feature type="domain" description="UBC core" evidence="4">
    <location>
        <begin position="566"/>
        <end position="740"/>
    </location>
</feature>
<keyword evidence="1" id="KW-0808">Transferase</keyword>
<evidence type="ECO:0000313" key="5">
    <source>
        <dbReference type="EMBL" id="VDM52195.1"/>
    </source>
</evidence>
<feature type="compositionally biased region" description="Polar residues" evidence="3">
    <location>
        <begin position="67"/>
        <end position="79"/>
    </location>
</feature>
<dbReference type="WBParaSite" id="ACOC_0000060901-mRNA-1">
    <property type="protein sequence ID" value="ACOC_0000060901-mRNA-1"/>
    <property type="gene ID" value="ACOC_0000060901"/>
</dbReference>
<dbReference type="PROSITE" id="PS50127">
    <property type="entry name" value="UBC_2"/>
    <property type="match status" value="1"/>
</dbReference>
<dbReference type="OrthoDB" id="5845529at2759"/>
<dbReference type="PANTHER" id="PTHR46116">
    <property type="entry name" value="(E3-INDEPENDENT) E2 UBIQUITIN-CONJUGATING ENZYME"/>
    <property type="match status" value="1"/>
</dbReference>
<keyword evidence="6" id="KW-1185">Reference proteome</keyword>
<dbReference type="PANTHER" id="PTHR46116:SF15">
    <property type="entry name" value="(E3-INDEPENDENT) E2 UBIQUITIN-CONJUGATING ENZYME"/>
    <property type="match status" value="1"/>
</dbReference>
<evidence type="ECO:0000313" key="7">
    <source>
        <dbReference type="WBParaSite" id="ACOC_0000060901-mRNA-1"/>
    </source>
</evidence>
<dbReference type="SUPFAM" id="SSF54495">
    <property type="entry name" value="UBC-like"/>
    <property type="match status" value="1"/>
</dbReference>
<name>A0A158PDF2_ANGCS</name>
<dbReference type="InterPro" id="IPR057733">
    <property type="entry name" value="UBE2O-like_SH3-B"/>
</dbReference>
<evidence type="ECO:0000256" key="3">
    <source>
        <dbReference type="SAM" id="MobiDB-lite"/>
    </source>
</evidence>
<gene>
    <name evidence="5" type="ORF">ACOC_LOCUS610</name>
</gene>
<organism evidence="7">
    <name type="scientific">Angiostrongylus costaricensis</name>
    <name type="common">Nematode worm</name>
    <dbReference type="NCBI Taxonomy" id="334426"/>
    <lineage>
        <taxon>Eukaryota</taxon>
        <taxon>Metazoa</taxon>
        <taxon>Ecdysozoa</taxon>
        <taxon>Nematoda</taxon>
        <taxon>Chromadorea</taxon>
        <taxon>Rhabditida</taxon>
        <taxon>Rhabditina</taxon>
        <taxon>Rhabditomorpha</taxon>
        <taxon>Strongyloidea</taxon>
        <taxon>Metastrongylidae</taxon>
        <taxon>Angiostrongylus</taxon>
    </lineage>
</organism>
<feature type="compositionally biased region" description="Polar residues" evidence="3">
    <location>
        <begin position="108"/>
        <end position="118"/>
    </location>
</feature>
<reference evidence="7" key="1">
    <citation type="submission" date="2016-04" db="UniProtKB">
        <authorList>
            <consortium name="WormBaseParasite"/>
        </authorList>
    </citation>
    <scope>IDENTIFICATION</scope>
</reference>
<dbReference type="EMBL" id="UYYA01000066">
    <property type="protein sequence ID" value="VDM52195.1"/>
    <property type="molecule type" value="Genomic_DNA"/>
</dbReference>
<dbReference type="Proteomes" id="UP000267027">
    <property type="component" value="Unassembled WGS sequence"/>
</dbReference>
<dbReference type="Pfam" id="PF00179">
    <property type="entry name" value="UQ_con"/>
    <property type="match status" value="1"/>
</dbReference>
<reference evidence="5 6" key="2">
    <citation type="submission" date="2018-11" db="EMBL/GenBank/DDBJ databases">
        <authorList>
            <consortium name="Pathogen Informatics"/>
        </authorList>
    </citation>
    <scope>NUCLEOTIDE SEQUENCE [LARGE SCALE GENOMIC DNA]</scope>
    <source>
        <strain evidence="5 6">Costa Rica</strain>
    </source>
</reference>
<dbReference type="InterPro" id="IPR016135">
    <property type="entry name" value="UBQ-conjugating_enzyme/RWD"/>
</dbReference>
<dbReference type="InterPro" id="IPR000608">
    <property type="entry name" value="UBC"/>
</dbReference>
<feature type="region of interest" description="Disordered" evidence="3">
    <location>
        <begin position="65"/>
        <end position="119"/>
    </location>
</feature>
<dbReference type="AlphaFoldDB" id="A0A158PDF2"/>
<dbReference type="OMA" id="HWIACAY"/>
<evidence type="ECO:0000256" key="1">
    <source>
        <dbReference type="ARBA" id="ARBA00022679"/>
    </source>
</evidence>